<dbReference type="RefSeq" id="WP_077835143.1">
    <property type="nucleotide sequence ID" value="NZ_CP096984.1"/>
</dbReference>
<name>A0A1S8LIB2_9CLOT</name>
<evidence type="ECO:0000313" key="1">
    <source>
        <dbReference type="EMBL" id="URZ14012.1"/>
    </source>
</evidence>
<dbReference type="STRING" id="84029.CROST_07170"/>
<gene>
    <name evidence="1" type="ORF">CROST_047900</name>
</gene>
<dbReference type="AlphaFoldDB" id="A0A1S8LIB2"/>
<dbReference type="KEGG" id="crw:CROST_047900"/>
<proteinExistence type="predicted"/>
<evidence type="ECO:0000313" key="2">
    <source>
        <dbReference type="Proteomes" id="UP000190951"/>
    </source>
</evidence>
<protein>
    <submittedName>
        <fullName evidence="1">Uncharacterized protein</fullName>
    </submittedName>
</protein>
<dbReference type="InterPro" id="IPR041881">
    <property type="entry name" value="PqqD_sf"/>
</dbReference>
<dbReference type="InterPro" id="IPR008792">
    <property type="entry name" value="PQQD"/>
</dbReference>
<keyword evidence="1" id="KW-0614">Plasmid</keyword>
<reference evidence="1 2" key="1">
    <citation type="submission" date="2022-04" db="EMBL/GenBank/DDBJ databases">
        <title>Genome sequence of C. roseum typestrain.</title>
        <authorList>
            <person name="Poehlein A."/>
            <person name="Schoch T."/>
            <person name="Duerre P."/>
            <person name="Daniel R."/>
        </authorList>
    </citation>
    <scope>NUCLEOTIDE SEQUENCE [LARGE SCALE GENOMIC DNA]</scope>
    <source>
        <strain evidence="1 2">DSM 7320</strain>
        <plasmid evidence="1 2">p330</plasmid>
    </source>
</reference>
<keyword evidence="2" id="KW-1185">Reference proteome</keyword>
<dbReference type="Proteomes" id="UP000190951">
    <property type="component" value="Plasmid p330"/>
</dbReference>
<dbReference type="EMBL" id="CP096984">
    <property type="protein sequence ID" value="URZ14012.1"/>
    <property type="molecule type" value="Genomic_DNA"/>
</dbReference>
<organism evidence="1 2">
    <name type="scientific">Clostridium felsineum</name>
    <dbReference type="NCBI Taxonomy" id="36839"/>
    <lineage>
        <taxon>Bacteria</taxon>
        <taxon>Bacillati</taxon>
        <taxon>Bacillota</taxon>
        <taxon>Clostridia</taxon>
        <taxon>Eubacteriales</taxon>
        <taxon>Clostridiaceae</taxon>
        <taxon>Clostridium</taxon>
    </lineage>
</organism>
<dbReference type="Pfam" id="PF05402">
    <property type="entry name" value="PqqD"/>
    <property type="match status" value="1"/>
</dbReference>
<geneLocation type="plasmid" evidence="1 2">
    <name>p330</name>
</geneLocation>
<dbReference type="Gene3D" id="1.10.10.1150">
    <property type="entry name" value="Coenzyme PQQ synthesis protein D (PqqD)"/>
    <property type="match status" value="1"/>
</dbReference>
<sequence length="290" mass="33620">MYNSLNNFNFETQKTCKPYFLSKSMEHTRKEKNGFISCYLKEAPFLNDVLINHIGQDVLKLCDGIKTIEEILNIMTRRYEDVDPQRISNDLIQVLYNYSEVGLINWIGGSPFMYKTEKKINGNYTITLASEEDFREICSFFQGDILKRKANINYLIYGAKIEDYRSEIAFREKLFSYSEEFFILKNNDKIDGILSLIQPINKFMLRKSTVAKVGIVSIPTDYLKDVIEFAKEVTPQISAADISKIKLLIVKDQSTDEKIVDYFSDSGFVSECILKNEIGHKDIESFSYVY</sequence>
<accession>A0A1S8LIB2</accession>